<organism evidence="4 5">
    <name type="scientific">Oikopleura dioica</name>
    <name type="common">Tunicate</name>
    <dbReference type="NCBI Taxonomy" id="34765"/>
    <lineage>
        <taxon>Eukaryota</taxon>
        <taxon>Metazoa</taxon>
        <taxon>Chordata</taxon>
        <taxon>Tunicata</taxon>
        <taxon>Appendicularia</taxon>
        <taxon>Copelata</taxon>
        <taxon>Oikopleuridae</taxon>
        <taxon>Oikopleura</taxon>
    </lineage>
</organism>
<dbReference type="PANTHER" id="PTHR21551">
    <property type="entry name" value="TOPOISOMERASE II-ASSOCIATED PROTEIN PAT1"/>
    <property type="match status" value="1"/>
</dbReference>
<reference evidence="4 5" key="1">
    <citation type="submission" date="2021-04" db="EMBL/GenBank/DDBJ databases">
        <authorList>
            <person name="Bliznina A."/>
        </authorList>
    </citation>
    <scope>NUCLEOTIDE SEQUENCE [LARGE SCALE GENOMIC DNA]</scope>
</reference>
<evidence type="ECO:0000256" key="3">
    <source>
        <dbReference type="SAM" id="MobiDB-lite"/>
    </source>
</evidence>
<feature type="region of interest" description="Disordered" evidence="3">
    <location>
        <begin position="106"/>
        <end position="161"/>
    </location>
</feature>
<proteinExistence type="predicted"/>
<evidence type="ECO:0000313" key="4">
    <source>
        <dbReference type="EMBL" id="CAG5111941.1"/>
    </source>
</evidence>
<dbReference type="Proteomes" id="UP001158576">
    <property type="component" value="Chromosome 2"/>
</dbReference>
<gene>
    <name evidence="4" type="ORF">OKIOD_LOCUS14975</name>
</gene>
<keyword evidence="2" id="KW-0963">Cytoplasm</keyword>
<evidence type="ECO:0000256" key="2">
    <source>
        <dbReference type="ARBA" id="ARBA00022490"/>
    </source>
</evidence>
<dbReference type="PANTHER" id="PTHR21551:SF0">
    <property type="entry name" value="PROTEIN ASSOCIATED WITH TOPO II RELATED-1, ISOFORM A"/>
    <property type="match status" value="1"/>
</dbReference>
<feature type="region of interest" description="Disordered" evidence="3">
    <location>
        <begin position="1"/>
        <end position="51"/>
    </location>
</feature>
<feature type="compositionally biased region" description="Pro residues" evidence="3">
    <location>
        <begin position="139"/>
        <end position="151"/>
    </location>
</feature>
<accession>A0ABN7T2V1</accession>
<feature type="compositionally biased region" description="Basic and acidic residues" evidence="3">
    <location>
        <begin position="337"/>
        <end position="370"/>
    </location>
</feature>
<dbReference type="InterPro" id="IPR039900">
    <property type="entry name" value="Pat1-like"/>
</dbReference>
<dbReference type="EMBL" id="OU015567">
    <property type="protein sequence ID" value="CAG5111941.1"/>
    <property type="molecule type" value="Genomic_DNA"/>
</dbReference>
<comment type="subcellular location">
    <subcellularLocation>
        <location evidence="1">Cytoplasm</location>
        <location evidence="1">P-body</location>
    </subcellularLocation>
</comment>
<evidence type="ECO:0000313" key="5">
    <source>
        <dbReference type="Proteomes" id="UP001158576"/>
    </source>
</evidence>
<feature type="compositionally biased region" description="Basic and acidic residues" evidence="3">
    <location>
        <begin position="257"/>
        <end position="267"/>
    </location>
</feature>
<name>A0ABN7T2V1_OIKDI</name>
<feature type="region of interest" description="Disordered" evidence="3">
    <location>
        <begin position="323"/>
        <end position="387"/>
    </location>
</feature>
<evidence type="ECO:0000256" key="1">
    <source>
        <dbReference type="ARBA" id="ARBA00004201"/>
    </source>
</evidence>
<sequence length="658" mass="73369">MAETAGFFGFDTSIPNNDTGAWDEDEASRSSNAKNDETFGPDAGAWPKLGEVGGSRHLVSKLESMTVSNGGAGGFPDDPAIMSLQEKPLVSMPDRSAQLQNMEKIWGQPQQPPSNPLQNMEKIWNQAPPPQHNAAPGGIAPPPGFGPPPGFAPRQEPVAPPMPGNIGTADSIVGNLVQQAGPGNIGPPGAPMQRGLNVEELERQHFAEGLDALSRRGTMVGKDSREFEAAQVVAQEIRQPPQGTIGQLHPEHRRALERNKNRNDNRNNRHNQQRRRDPYANLMSRREREWITSMQLRALEIKNPEIEDYYYVNYMKRLMQKGNAKNQRELVTPAPKENNRNRKRNDSEKESKKEGDEDGKEKEKKERKPWSEGSLGKPVSSSVHNPRKMIQIMVKSAEESVSEEGGEGQNAIEPPKQTNKLKLLKEIEAAFMVLMDLELMVQDELRNFGQEAKKTQELVSFIKPSEKVRLVSLLSIRKGKRLVQRTLPYLNQEDAAEILVCFFNNLALLIKRDADDDVLHELYDVLANTINTLDLEKIIEMASRKRHNNLKPIACHSFGASMICKLLDRGQILLSQMSIQEFPADWRQAWLDLVKTLTREIAAVAVKGVLPPLLGVYPALAKALERSASQKHLIGHLNGTQTNAKPAPVFNNQNSFGY</sequence>
<protein>
    <submittedName>
        <fullName evidence="4">Oidioi.mRNA.OKI2018_I69.chr2.g6210.t1.cds</fullName>
    </submittedName>
</protein>
<keyword evidence="5" id="KW-1185">Reference proteome</keyword>
<feature type="region of interest" description="Disordered" evidence="3">
    <location>
        <begin position="257"/>
        <end position="281"/>
    </location>
</feature>